<organism evidence="1 2">
    <name type="scientific">Fibrobacter intestinalis</name>
    <dbReference type="NCBI Taxonomy" id="28122"/>
    <lineage>
        <taxon>Bacteria</taxon>
        <taxon>Pseudomonadati</taxon>
        <taxon>Fibrobacterota</taxon>
        <taxon>Fibrobacteria</taxon>
        <taxon>Fibrobacterales</taxon>
        <taxon>Fibrobacteraceae</taxon>
        <taxon>Fibrobacter</taxon>
    </lineage>
</organism>
<proteinExistence type="predicted"/>
<keyword evidence="2" id="KW-1185">Reference proteome</keyword>
<name>A0A1M6U9Q2_9BACT</name>
<gene>
    <name evidence="1" type="ORF">SAMN05720469_11317</name>
</gene>
<sequence>MLQEEVHIICRILSGDSVTSLAIDNAPDEILVEKCRELSRMHQCKSMICRDQEFFGVSHVYNGGSDFGVIEEDCFLVVCEKGTVLLAEHTDGWNGKADFFLR</sequence>
<accession>A0A1M6U9Q2</accession>
<dbReference type="RefSeq" id="WP_073304085.1">
    <property type="nucleotide sequence ID" value="NZ_FRAW01000013.1"/>
</dbReference>
<dbReference type="AlphaFoldDB" id="A0A1M6U9Q2"/>
<protein>
    <submittedName>
        <fullName evidence="1">Uncharacterized protein</fullName>
    </submittedName>
</protein>
<reference evidence="2" key="1">
    <citation type="submission" date="2016-11" db="EMBL/GenBank/DDBJ databases">
        <authorList>
            <person name="Varghese N."/>
            <person name="Submissions S."/>
        </authorList>
    </citation>
    <scope>NUCLEOTIDE SEQUENCE [LARGE SCALE GENOMIC DNA]</scope>
    <source>
        <strain evidence="2">UWOS</strain>
    </source>
</reference>
<evidence type="ECO:0000313" key="2">
    <source>
        <dbReference type="Proteomes" id="UP000184275"/>
    </source>
</evidence>
<dbReference type="Proteomes" id="UP000184275">
    <property type="component" value="Unassembled WGS sequence"/>
</dbReference>
<evidence type="ECO:0000313" key="1">
    <source>
        <dbReference type="EMBL" id="SHK65982.1"/>
    </source>
</evidence>
<dbReference type="EMBL" id="FRAW01000013">
    <property type="protein sequence ID" value="SHK65982.1"/>
    <property type="molecule type" value="Genomic_DNA"/>
</dbReference>